<proteinExistence type="predicted"/>
<evidence type="ECO:0000313" key="1">
    <source>
        <dbReference type="EMBL" id="POW09727.1"/>
    </source>
</evidence>
<reference evidence="1" key="1">
    <citation type="submission" date="2017-12" db="EMBL/GenBank/DDBJ databases">
        <title>Gene loss provides genomic basis for host adaptation in cereal stripe rust fungi.</title>
        <authorList>
            <person name="Xia C."/>
        </authorList>
    </citation>
    <scope>NUCLEOTIDE SEQUENCE [LARGE SCALE GENOMIC DNA]</scope>
    <source>
        <strain evidence="1">93-210</strain>
    </source>
</reference>
<evidence type="ECO:0000313" key="2">
    <source>
        <dbReference type="Proteomes" id="UP000239156"/>
    </source>
</evidence>
<name>A0A2S4VJL8_9BASI</name>
<organism evidence="1 2">
    <name type="scientific">Puccinia striiformis</name>
    <dbReference type="NCBI Taxonomy" id="27350"/>
    <lineage>
        <taxon>Eukaryota</taxon>
        <taxon>Fungi</taxon>
        <taxon>Dikarya</taxon>
        <taxon>Basidiomycota</taxon>
        <taxon>Pucciniomycotina</taxon>
        <taxon>Pucciniomycetes</taxon>
        <taxon>Pucciniales</taxon>
        <taxon>Pucciniaceae</taxon>
        <taxon>Puccinia</taxon>
    </lineage>
</organism>
<comment type="caution">
    <text evidence="1">The sequence shown here is derived from an EMBL/GenBank/DDBJ whole genome shotgun (WGS) entry which is preliminary data.</text>
</comment>
<dbReference type="Proteomes" id="UP000239156">
    <property type="component" value="Unassembled WGS sequence"/>
</dbReference>
<gene>
    <name evidence="1" type="ORF">PSTT_06561</name>
</gene>
<dbReference type="VEuPathDB" id="FungiDB:PSTT_06561"/>
<keyword evidence="2" id="KW-1185">Reference proteome</keyword>
<accession>A0A2S4VJL8</accession>
<dbReference type="EMBL" id="PKSL01000052">
    <property type="protein sequence ID" value="POW09727.1"/>
    <property type="molecule type" value="Genomic_DNA"/>
</dbReference>
<dbReference type="AlphaFoldDB" id="A0A2S4VJL8"/>
<protein>
    <submittedName>
        <fullName evidence="1">Uncharacterized protein</fullName>
    </submittedName>
</protein>
<sequence length="353" mass="39668">MDPSAPLVDKIIYICDVIQHLGLNPKSFITSFLEINNPDLKSRRGYWGISRGWPSTFELLGAIQGQFMRNAPGALKWSEYIQDQAVIILCRQNPTSGIHPNGSYISSAAITPEVFNSDSKERHYEKLTTLEMPFLYQMLMRMLSNGSHPEDATEEELHPPVVLGQQAPIEVLEEDLMEGGIAFSVCGMLSFAKNRRHNVLQVENSIRFLACGMSERVNEYLHHLGLTSSRQTAIDSLRTLSAYAESNLRKVMALEVSPAFGPFICIDNLDMEERVHLVSVGHRTMMFHGTWGYIHTPPKALLESLDLSEITLQSYNQALQTVPTMNITPRDFLRIGPRKTTTSKYGRASLQPS</sequence>
<dbReference type="VEuPathDB" id="FungiDB:PSHT_12688"/>